<reference evidence="1" key="1">
    <citation type="submission" date="2013-05" db="EMBL/GenBank/DDBJ databases">
        <authorList>
            <person name="Harkins D.M."/>
            <person name="Durkin A.S."/>
            <person name="Brinkac L.M."/>
            <person name="Haft D.H."/>
            <person name="Selengut J.D."/>
            <person name="Sanka R."/>
            <person name="DePew J."/>
            <person name="Purushe J."/>
            <person name="Hartskeerl R.A."/>
            <person name="Ahmed A."/>
            <person name="van der Linden H."/>
            <person name="Goris M.G.A."/>
            <person name="Vinetz J.M."/>
            <person name="Sutton G.G."/>
            <person name="Nierman W.C."/>
            <person name="Fouts D.E."/>
        </authorList>
    </citation>
    <scope>NUCLEOTIDE SEQUENCE [LARGE SCALE GENOMIC DNA]</scope>
    <source>
        <strain evidence="1">5399</strain>
    </source>
</reference>
<sequence length="64" mass="7683">MYGFKWGNYKINQPNEHVFSALIEIIRFDYSDMNPKRLAKFEINKRVYTLKEVLLKGKFAIKQV</sequence>
<dbReference type="EMBL" id="AHMO02000004">
    <property type="protein sequence ID" value="EQA46721.1"/>
    <property type="molecule type" value="Genomic_DNA"/>
</dbReference>
<proteinExistence type="predicted"/>
<organism evidence="1 2">
    <name type="scientific">Leptospira broomii serovar Hurstbridge str. 5399</name>
    <dbReference type="NCBI Taxonomy" id="1049789"/>
    <lineage>
        <taxon>Bacteria</taxon>
        <taxon>Pseudomonadati</taxon>
        <taxon>Spirochaetota</taxon>
        <taxon>Spirochaetia</taxon>
        <taxon>Leptospirales</taxon>
        <taxon>Leptospiraceae</taxon>
        <taxon>Leptospira</taxon>
    </lineage>
</organism>
<name>T0FFQ2_9LEPT</name>
<gene>
    <name evidence="1" type="ORF">LEP1GSC050_0667</name>
</gene>
<dbReference type="AlphaFoldDB" id="T0FFQ2"/>
<comment type="caution">
    <text evidence="1">The sequence shown here is derived from an EMBL/GenBank/DDBJ whole genome shotgun (WGS) entry which is preliminary data.</text>
</comment>
<dbReference type="Proteomes" id="UP000015454">
    <property type="component" value="Unassembled WGS sequence"/>
</dbReference>
<evidence type="ECO:0000313" key="1">
    <source>
        <dbReference type="EMBL" id="EQA46721.1"/>
    </source>
</evidence>
<accession>T0FFQ2</accession>
<protein>
    <submittedName>
        <fullName evidence="1">Uncharacterized protein</fullName>
    </submittedName>
</protein>
<keyword evidence="2" id="KW-1185">Reference proteome</keyword>
<evidence type="ECO:0000313" key="2">
    <source>
        <dbReference type="Proteomes" id="UP000015454"/>
    </source>
</evidence>